<evidence type="ECO:0000313" key="6">
    <source>
        <dbReference type="Proteomes" id="UP000186469"/>
    </source>
</evidence>
<dbReference type="InterPro" id="IPR000223">
    <property type="entry name" value="Pept_S26A_signal_pept_1"/>
</dbReference>
<dbReference type="Proteomes" id="UP000186469">
    <property type="component" value="Unassembled WGS sequence"/>
</dbReference>
<dbReference type="PRINTS" id="PR00727">
    <property type="entry name" value="LEADERPTASE"/>
</dbReference>
<dbReference type="SUPFAM" id="SSF51306">
    <property type="entry name" value="LexA/Signal peptidase"/>
    <property type="match status" value="1"/>
</dbReference>
<keyword evidence="3" id="KW-0645">Protease</keyword>
<keyword evidence="6" id="KW-1185">Reference proteome</keyword>
<proteinExistence type="inferred from homology"/>
<comment type="subcellular location">
    <subcellularLocation>
        <location evidence="3">Membrane</location>
        <topology evidence="3">Single-pass type II membrane protein</topology>
    </subcellularLocation>
</comment>
<evidence type="ECO:0000313" key="5">
    <source>
        <dbReference type="EMBL" id="SHN48833.1"/>
    </source>
</evidence>
<dbReference type="CDD" id="cd06530">
    <property type="entry name" value="S26_SPase_I"/>
    <property type="match status" value="1"/>
</dbReference>
<evidence type="ECO:0000256" key="3">
    <source>
        <dbReference type="RuleBase" id="RU362042"/>
    </source>
</evidence>
<dbReference type="NCBIfam" id="TIGR02227">
    <property type="entry name" value="sigpep_I_bact"/>
    <property type="match status" value="1"/>
</dbReference>
<dbReference type="GO" id="GO:0006465">
    <property type="term" value="P:signal peptide processing"/>
    <property type="evidence" value="ECO:0007669"/>
    <property type="project" value="InterPro"/>
</dbReference>
<protein>
    <recommendedName>
        <fullName evidence="2 3">Signal peptidase I</fullName>
        <ecNumber evidence="3">3.4.21.89</ecNumber>
    </recommendedName>
</protein>
<dbReference type="AlphaFoldDB" id="A0A1M7RR95"/>
<accession>A0A1M7RR95</accession>
<keyword evidence="3" id="KW-0472">Membrane</keyword>
<dbReference type="GO" id="GO:0016020">
    <property type="term" value="C:membrane"/>
    <property type="evidence" value="ECO:0007669"/>
    <property type="project" value="UniProtKB-SubCell"/>
</dbReference>
<dbReference type="PANTHER" id="PTHR43390">
    <property type="entry name" value="SIGNAL PEPTIDASE I"/>
    <property type="match status" value="1"/>
</dbReference>
<evidence type="ECO:0000259" key="4">
    <source>
        <dbReference type="Pfam" id="PF10502"/>
    </source>
</evidence>
<dbReference type="GO" id="GO:0004252">
    <property type="term" value="F:serine-type endopeptidase activity"/>
    <property type="evidence" value="ECO:0007669"/>
    <property type="project" value="InterPro"/>
</dbReference>
<reference evidence="5 6" key="1">
    <citation type="submission" date="2016-12" db="EMBL/GenBank/DDBJ databases">
        <authorList>
            <person name="Song W.-J."/>
            <person name="Kurnit D.M."/>
        </authorList>
    </citation>
    <scope>NUCLEOTIDE SEQUENCE [LARGE SCALE GENOMIC DNA]</scope>
    <source>
        <strain evidence="5 6">DSM 11393</strain>
    </source>
</reference>
<evidence type="ECO:0000256" key="1">
    <source>
        <dbReference type="ARBA" id="ARBA00009370"/>
    </source>
</evidence>
<gene>
    <name evidence="5" type="ORF">SAMN02745728_00055</name>
</gene>
<feature type="domain" description="Peptidase S26" evidence="4">
    <location>
        <begin position="29"/>
        <end position="205"/>
    </location>
</feature>
<dbReference type="Gene3D" id="2.10.109.10">
    <property type="entry name" value="Umud Fragment, subunit A"/>
    <property type="match status" value="1"/>
</dbReference>
<dbReference type="InterPro" id="IPR036286">
    <property type="entry name" value="LexA/Signal_pep-like_sf"/>
</dbReference>
<keyword evidence="3" id="KW-0378">Hydrolase</keyword>
<dbReference type="PANTHER" id="PTHR43390:SF1">
    <property type="entry name" value="CHLOROPLAST PROCESSING PEPTIDASE"/>
    <property type="match status" value="1"/>
</dbReference>
<feature type="transmembrane region" description="Helical" evidence="3">
    <location>
        <begin position="26"/>
        <end position="48"/>
    </location>
</feature>
<organism evidence="5 6">
    <name type="scientific">Desulfovibrio litoralis DSM 11393</name>
    <dbReference type="NCBI Taxonomy" id="1121455"/>
    <lineage>
        <taxon>Bacteria</taxon>
        <taxon>Pseudomonadati</taxon>
        <taxon>Thermodesulfobacteriota</taxon>
        <taxon>Desulfovibrionia</taxon>
        <taxon>Desulfovibrionales</taxon>
        <taxon>Desulfovibrionaceae</taxon>
        <taxon>Desulfovibrio</taxon>
    </lineage>
</organism>
<comment type="similarity">
    <text evidence="1 3">Belongs to the peptidase S26 family.</text>
</comment>
<evidence type="ECO:0000256" key="2">
    <source>
        <dbReference type="ARBA" id="ARBA00019232"/>
    </source>
</evidence>
<dbReference type="Pfam" id="PF10502">
    <property type="entry name" value="Peptidase_S26"/>
    <property type="match status" value="1"/>
</dbReference>
<sequence>MYREQIKDVVIEAMLKQENKKMNKRLTTALVAFVVVFVLAQLFNYYIIRLYQVHSNEMQLSVLDGDYVLVNQVVYRNQPSMLDSFYDLFGTKQEIRNGDIVLVAFNDKTDRKFTKLKLLRVIGVPGDQIKIDNKKVFRNSEALLETYVSHSAAEEFLPLRDEMEEVIVPEKQYFLLADNRDIGQDSRVFGFVPRENIIGKASSVLFSYDNGYGSFRNKRTFFELK</sequence>
<name>A0A1M7RR95_9BACT</name>
<keyword evidence="3" id="KW-0812">Transmembrane</keyword>
<comment type="catalytic activity">
    <reaction evidence="3">
        <text>Cleavage of hydrophobic, N-terminal signal or leader sequences from secreted and periplasmic proteins.</text>
        <dbReference type="EC" id="3.4.21.89"/>
    </reaction>
</comment>
<dbReference type="EC" id="3.4.21.89" evidence="3"/>
<dbReference type="EMBL" id="FRDI01000002">
    <property type="protein sequence ID" value="SHN48833.1"/>
    <property type="molecule type" value="Genomic_DNA"/>
</dbReference>
<dbReference type="GO" id="GO:0009003">
    <property type="term" value="F:signal peptidase activity"/>
    <property type="evidence" value="ECO:0007669"/>
    <property type="project" value="UniProtKB-EC"/>
</dbReference>
<dbReference type="InterPro" id="IPR019533">
    <property type="entry name" value="Peptidase_S26"/>
</dbReference>
<dbReference type="STRING" id="1121455.SAMN02745728_00055"/>
<keyword evidence="3" id="KW-1133">Transmembrane helix</keyword>